<keyword evidence="1" id="KW-1185">Reference proteome</keyword>
<dbReference type="GO" id="GO:0005524">
    <property type="term" value="F:ATP binding"/>
    <property type="evidence" value="ECO:0007669"/>
    <property type="project" value="InterPro"/>
</dbReference>
<dbReference type="OMA" id="ENCIGHR"/>
<gene>
    <name evidence="2" type="primary">LOC113797907</name>
</gene>
<proteinExistence type="predicted"/>
<dbReference type="AlphaFoldDB" id="A0A6P6YH58"/>
<dbReference type="InterPro" id="IPR011009">
    <property type="entry name" value="Kinase-like_dom_sf"/>
</dbReference>
<dbReference type="Gene3D" id="1.10.510.10">
    <property type="entry name" value="Transferase(Phosphotransferase) domain 1"/>
    <property type="match status" value="1"/>
</dbReference>
<reference evidence="2" key="1">
    <citation type="submission" date="2025-08" db="UniProtKB">
        <authorList>
            <consortium name="RefSeq"/>
        </authorList>
    </citation>
    <scope>IDENTIFICATION</scope>
    <source>
        <strain evidence="2">Airmid</strain>
    </source>
</reference>
<protein>
    <submittedName>
        <fullName evidence="2">Testis-specific serine/threonine-protein kinase 4-like</fullName>
    </submittedName>
</protein>
<dbReference type="PANTHER" id="PTHR24362:SF309">
    <property type="entry name" value="PROTEIN KINASE DOMAIN-CONTAINING PROTEIN"/>
    <property type="match status" value="1"/>
</dbReference>
<evidence type="ECO:0000313" key="1">
    <source>
        <dbReference type="Proteomes" id="UP000515146"/>
    </source>
</evidence>
<dbReference type="PANTHER" id="PTHR24362">
    <property type="entry name" value="SERINE/THREONINE-PROTEIN KINASE NEK"/>
    <property type="match status" value="1"/>
</dbReference>
<dbReference type="PROSITE" id="PS50011">
    <property type="entry name" value="PROTEIN_KINASE_DOM"/>
    <property type="match status" value="1"/>
</dbReference>
<dbReference type="Proteomes" id="UP000515146">
    <property type="component" value="Unplaced"/>
</dbReference>
<name>A0A6P6YH58_DERPT</name>
<dbReference type="SUPFAM" id="SSF56112">
    <property type="entry name" value="Protein kinase-like (PK-like)"/>
    <property type="match status" value="1"/>
</dbReference>
<dbReference type="GO" id="GO:0004672">
    <property type="term" value="F:protein kinase activity"/>
    <property type="evidence" value="ECO:0007669"/>
    <property type="project" value="InterPro"/>
</dbReference>
<sequence>MSLLEESSSTTTKSANSNNQDDKSEKSESISIVKPKDTIDENDLIELESQSTANICADETNLEQQGYRFYRQKPVSLSPFCLYRAEIPSSLNQQNQSIVCKIISLDTDFIRTREKENFLANSIRIIRFVCGYNRSEARHKMFIHVYEIFKIDTKIYIFMEERTASHTILHMIKHHTKFTQSEGRKWIQLICDAIRFLHLHGIAHRSIKLEMILIPTTNSQEPKLFGLNRSVFYIDRINSNQIIQQKREIRSFNNYHLPPESFRDTYYNPALADIWSIGVLLVAIHTKRYVFNVKSKIDFNQQWKKFVKKHKINPIIANLLDGIFLNNPCERSTLKSIMEHEYFHVPEDRIEAVVDQNVSNEKRSLNSVNDNTNNPKSMEMKQSIEFSKSKLHQQRSANESNTDTSLKSQIINLDKDDAKR</sequence>
<organism evidence="1 2">
    <name type="scientific">Dermatophagoides pteronyssinus</name>
    <name type="common">European house dust mite</name>
    <dbReference type="NCBI Taxonomy" id="6956"/>
    <lineage>
        <taxon>Eukaryota</taxon>
        <taxon>Metazoa</taxon>
        <taxon>Ecdysozoa</taxon>
        <taxon>Arthropoda</taxon>
        <taxon>Chelicerata</taxon>
        <taxon>Arachnida</taxon>
        <taxon>Acari</taxon>
        <taxon>Acariformes</taxon>
        <taxon>Sarcoptiformes</taxon>
        <taxon>Astigmata</taxon>
        <taxon>Psoroptidia</taxon>
        <taxon>Analgoidea</taxon>
        <taxon>Pyroglyphidae</taxon>
        <taxon>Dermatophagoidinae</taxon>
        <taxon>Dermatophagoides</taxon>
    </lineage>
</organism>
<dbReference type="InParanoid" id="A0A6P6YH58"/>
<dbReference type="OrthoDB" id="4062651at2759"/>
<dbReference type="RefSeq" id="XP_027204174.1">
    <property type="nucleotide sequence ID" value="XM_027348373.1"/>
</dbReference>
<accession>A0A6P6YH58</accession>
<dbReference type="KEGG" id="dpte:113797907"/>
<dbReference type="InterPro" id="IPR000719">
    <property type="entry name" value="Prot_kinase_dom"/>
</dbReference>
<dbReference type="Pfam" id="PF00069">
    <property type="entry name" value="Pkinase"/>
    <property type="match status" value="1"/>
</dbReference>
<dbReference type="SMART" id="SM00220">
    <property type="entry name" value="S_TKc"/>
    <property type="match status" value="1"/>
</dbReference>
<evidence type="ECO:0000313" key="2">
    <source>
        <dbReference type="RefSeq" id="XP_027204174.1"/>
    </source>
</evidence>